<dbReference type="AlphaFoldDB" id="A0A8J2VJ40"/>
<dbReference type="Pfam" id="PF00149">
    <property type="entry name" value="Metallophos"/>
    <property type="match status" value="1"/>
</dbReference>
<evidence type="ECO:0000256" key="1">
    <source>
        <dbReference type="SAM" id="MobiDB-lite"/>
    </source>
</evidence>
<dbReference type="Proteomes" id="UP000602745">
    <property type="component" value="Unassembled WGS sequence"/>
</dbReference>
<feature type="domain" description="Calcineurin-like phosphoesterase" evidence="2">
    <location>
        <begin position="46"/>
        <end position="161"/>
    </location>
</feature>
<dbReference type="InterPro" id="IPR026336">
    <property type="entry name" value="PdeM-like"/>
</dbReference>
<protein>
    <submittedName>
        <fullName evidence="3">Metallophosphatase</fullName>
    </submittedName>
</protein>
<feature type="region of interest" description="Disordered" evidence="1">
    <location>
        <begin position="247"/>
        <end position="270"/>
    </location>
</feature>
<reference evidence="3" key="1">
    <citation type="journal article" date="2014" name="Int. J. Syst. Evol. Microbiol.">
        <title>Complete genome sequence of Corynebacterium casei LMG S-19264T (=DSM 44701T), isolated from a smear-ripened cheese.</title>
        <authorList>
            <consortium name="US DOE Joint Genome Institute (JGI-PGF)"/>
            <person name="Walter F."/>
            <person name="Albersmeier A."/>
            <person name="Kalinowski J."/>
            <person name="Ruckert C."/>
        </authorList>
    </citation>
    <scope>NUCLEOTIDE SEQUENCE</scope>
    <source>
        <strain evidence="3">CCM 7684</strain>
    </source>
</reference>
<dbReference type="PANTHER" id="PTHR39323:SF1">
    <property type="entry name" value="BLR1149 PROTEIN"/>
    <property type="match status" value="1"/>
</dbReference>
<sequence length="270" mass="29229">MSDTACPVPAMPGVAARRRAQAVEVLGHELVIDPTGAVWWPSEAMLIVADLHLEKGSSRAARGYLVPPYDTSAALAGLVALRQRYQPKAVLALGDTFHDRRAGERMAPRDADTLASLSQGCDWLWIAGNHDREAPALIRGDWLSEWRCGSLVFRHEPTAAAAPGEIAGHLHPVAKIQVRGRVLRCRCVVTDGSRAVLPAFGAYTGGLNICDAAFEPVMARQLMRLWMLGDEAVYPVGQDMLLPDRSVQSRRKATLASQPQATARKAATKP</sequence>
<evidence type="ECO:0000313" key="4">
    <source>
        <dbReference type="Proteomes" id="UP000602745"/>
    </source>
</evidence>
<dbReference type="RefSeq" id="WP_229729147.1">
    <property type="nucleotide sequence ID" value="NZ_BMCP01000001.1"/>
</dbReference>
<dbReference type="InterPro" id="IPR004843">
    <property type="entry name" value="Calcineurin-like_PHP"/>
</dbReference>
<gene>
    <name evidence="3" type="ORF">GCM10007276_05830</name>
</gene>
<dbReference type="SUPFAM" id="SSF56300">
    <property type="entry name" value="Metallo-dependent phosphatases"/>
    <property type="match status" value="1"/>
</dbReference>
<comment type="caution">
    <text evidence="3">The sequence shown here is derived from an EMBL/GenBank/DDBJ whole genome shotgun (WGS) entry which is preliminary data.</text>
</comment>
<name>A0A8J2VJ40_9RHOB</name>
<accession>A0A8J2VJ40</accession>
<evidence type="ECO:0000313" key="3">
    <source>
        <dbReference type="EMBL" id="GGE31452.1"/>
    </source>
</evidence>
<organism evidence="3 4">
    <name type="scientific">Agaricicola taiwanensis</name>
    <dbReference type="NCBI Taxonomy" id="591372"/>
    <lineage>
        <taxon>Bacteria</taxon>
        <taxon>Pseudomonadati</taxon>
        <taxon>Pseudomonadota</taxon>
        <taxon>Alphaproteobacteria</taxon>
        <taxon>Rhodobacterales</taxon>
        <taxon>Paracoccaceae</taxon>
        <taxon>Agaricicola</taxon>
    </lineage>
</organism>
<reference evidence="3" key="2">
    <citation type="submission" date="2020-09" db="EMBL/GenBank/DDBJ databases">
        <authorList>
            <person name="Sun Q."/>
            <person name="Sedlacek I."/>
        </authorList>
    </citation>
    <scope>NUCLEOTIDE SEQUENCE</scope>
    <source>
        <strain evidence="3">CCM 7684</strain>
    </source>
</reference>
<proteinExistence type="predicted"/>
<keyword evidence="4" id="KW-1185">Reference proteome</keyword>
<evidence type="ECO:0000259" key="2">
    <source>
        <dbReference type="Pfam" id="PF00149"/>
    </source>
</evidence>
<dbReference type="NCBIfam" id="TIGR04123">
    <property type="entry name" value="P_estr_lig_assc"/>
    <property type="match status" value="1"/>
</dbReference>
<dbReference type="InterPro" id="IPR029052">
    <property type="entry name" value="Metallo-depent_PP-like"/>
</dbReference>
<dbReference type="PANTHER" id="PTHR39323">
    <property type="entry name" value="BLR1149 PROTEIN"/>
    <property type="match status" value="1"/>
</dbReference>
<dbReference type="Gene3D" id="3.60.21.10">
    <property type="match status" value="1"/>
</dbReference>
<dbReference type="EMBL" id="BMCP01000001">
    <property type="protein sequence ID" value="GGE31452.1"/>
    <property type="molecule type" value="Genomic_DNA"/>
</dbReference>
<dbReference type="GO" id="GO:0016787">
    <property type="term" value="F:hydrolase activity"/>
    <property type="evidence" value="ECO:0007669"/>
    <property type="project" value="InterPro"/>
</dbReference>